<dbReference type="Proteomes" id="UP000692954">
    <property type="component" value="Unassembled WGS sequence"/>
</dbReference>
<evidence type="ECO:0000313" key="2">
    <source>
        <dbReference type="Proteomes" id="UP000692954"/>
    </source>
</evidence>
<gene>
    <name evidence="1" type="ORF">PSON_ATCC_30995.1.T0560211</name>
</gene>
<accession>A0A8S1NHQ5</accession>
<organism evidence="1 2">
    <name type="scientific">Paramecium sonneborni</name>
    <dbReference type="NCBI Taxonomy" id="65129"/>
    <lineage>
        <taxon>Eukaryota</taxon>
        <taxon>Sar</taxon>
        <taxon>Alveolata</taxon>
        <taxon>Ciliophora</taxon>
        <taxon>Intramacronucleata</taxon>
        <taxon>Oligohymenophorea</taxon>
        <taxon>Peniculida</taxon>
        <taxon>Parameciidae</taxon>
        <taxon>Paramecium</taxon>
    </lineage>
</organism>
<sequence length="86" mass="10201">MLNNLTVTRSIKEKELAYNKLDRFNLKVLKKQREKFNLSSELKTAKTYFNNYIESFVQVVRTSVSVSTHLIMLILNNQRISRFCLE</sequence>
<dbReference type="AlphaFoldDB" id="A0A8S1NHQ5"/>
<reference evidence="1" key="1">
    <citation type="submission" date="2021-01" db="EMBL/GenBank/DDBJ databases">
        <authorList>
            <consortium name="Genoscope - CEA"/>
            <person name="William W."/>
        </authorList>
    </citation>
    <scope>NUCLEOTIDE SEQUENCE</scope>
</reference>
<comment type="caution">
    <text evidence="1">The sequence shown here is derived from an EMBL/GenBank/DDBJ whole genome shotgun (WGS) entry which is preliminary data.</text>
</comment>
<name>A0A8S1NHQ5_9CILI</name>
<evidence type="ECO:0000313" key="1">
    <source>
        <dbReference type="EMBL" id="CAD8090829.1"/>
    </source>
</evidence>
<dbReference type="EMBL" id="CAJJDN010000056">
    <property type="protein sequence ID" value="CAD8090829.1"/>
    <property type="molecule type" value="Genomic_DNA"/>
</dbReference>
<protein>
    <submittedName>
        <fullName evidence="1">Uncharacterized protein</fullName>
    </submittedName>
</protein>
<proteinExistence type="predicted"/>
<keyword evidence="2" id="KW-1185">Reference proteome</keyword>